<dbReference type="EMBL" id="JAAMPC010000013">
    <property type="protein sequence ID" value="KAG2269547.1"/>
    <property type="molecule type" value="Genomic_DNA"/>
</dbReference>
<dbReference type="PANTHER" id="PTHR14379:SF7">
    <property type="entry name" value="ENDONUCLEASE OR GLYCOSYL HYDROLASE-RELATED"/>
    <property type="match status" value="1"/>
</dbReference>
<keyword evidence="1" id="KW-1133">Transmembrane helix</keyword>
<protein>
    <submittedName>
        <fullName evidence="2">Uncharacterized protein</fullName>
    </submittedName>
</protein>
<accession>A0A8X7QHP2</accession>
<evidence type="ECO:0000313" key="3">
    <source>
        <dbReference type="Proteomes" id="UP000886595"/>
    </source>
</evidence>
<sequence>MRALVKVLRSDPLISSWERTMGEEGKFYSENMTMVVWNMDDYPIPAAAAAGIEDDLGFIRTNIEEVGHRMGFHGPKEIDVYVYSLSVFLSLSIFLGFLTVLYILANQLGVNKVAPPPPRDMTSFLVRSAVTVSGPYGPINFVVIAKAKPKGELDRVLKCLQSRGHTILLIDPTAITGGSFFSVESLLGCARLLRPPPPTRIDLSSLLPDDYFSHGQEEVEEYLEYLEYSSLVGEERIGQASSGTLKIAPFPPFSTPDEIYDKIESALLERGFTDKLSIWVYLDDDKKGTWEGWDKASRRIRMANDITFWARDSSHNRFEGILILFSDQFRDDAEYTEMLRNLVSGSCCIVSVIPTQDINKPESPEWPGCPEWPGLLIDGGGYWVADSLACLS</sequence>
<name>A0A8X7QHP2_BRACI</name>
<organism evidence="2 3">
    <name type="scientific">Brassica carinata</name>
    <name type="common">Ethiopian mustard</name>
    <name type="synonym">Abyssinian cabbage</name>
    <dbReference type="NCBI Taxonomy" id="52824"/>
    <lineage>
        <taxon>Eukaryota</taxon>
        <taxon>Viridiplantae</taxon>
        <taxon>Streptophyta</taxon>
        <taxon>Embryophyta</taxon>
        <taxon>Tracheophyta</taxon>
        <taxon>Spermatophyta</taxon>
        <taxon>Magnoliopsida</taxon>
        <taxon>eudicotyledons</taxon>
        <taxon>Gunneridae</taxon>
        <taxon>Pentapetalae</taxon>
        <taxon>rosids</taxon>
        <taxon>malvids</taxon>
        <taxon>Brassicales</taxon>
        <taxon>Brassicaceae</taxon>
        <taxon>Brassiceae</taxon>
        <taxon>Brassica</taxon>
    </lineage>
</organism>
<gene>
    <name evidence="2" type="ORF">Bca52824_064102</name>
</gene>
<keyword evidence="1" id="KW-0812">Transmembrane</keyword>
<evidence type="ECO:0000256" key="1">
    <source>
        <dbReference type="SAM" id="Phobius"/>
    </source>
</evidence>
<dbReference type="GO" id="GO:0010468">
    <property type="term" value="P:regulation of gene expression"/>
    <property type="evidence" value="ECO:0007669"/>
    <property type="project" value="InterPro"/>
</dbReference>
<dbReference type="GO" id="GO:0005777">
    <property type="term" value="C:peroxisome"/>
    <property type="evidence" value="ECO:0007669"/>
    <property type="project" value="InterPro"/>
</dbReference>
<reference evidence="2 3" key="1">
    <citation type="submission" date="2020-02" db="EMBL/GenBank/DDBJ databases">
        <authorList>
            <person name="Ma Q."/>
            <person name="Huang Y."/>
            <person name="Song X."/>
            <person name="Pei D."/>
        </authorList>
    </citation>
    <scope>NUCLEOTIDE SEQUENCE [LARGE SCALE GENOMIC DNA]</scope>
    <source>
        <strain evidence="2">Sxm20200214</strain>
        <tissue evidence="2">Leaf</tissue>
    </source>
</reference>
<dbReference type="Proteomes" id="UP000886595">
    <property type="component" value="Unassembled WGS sequence"/>
</dbReference>
<dbReference type="AlphaFoldDB" id="A0A8X7QHP2"/>
<comment type="caution">
    <text evidence="2">The sequence shown here is derived from an EMBL/GenBank/DDBJ whole genome shotgun (WGS) entry which is preliminary data.</text>
</comment>
<evidence type="ECO:0000313" key="2">
    <source>
        <dbReference type="EMBL" id="KAG2269547.1"/>
    </source>
</evidence>
<proteinExistence type="predicted"/>
<dbReference type="PANTHER" id="PTHR14379">
    <property type="entry name" value="LIMKAIN B LKAP"/>
    <property type="match status" value="1"/>
</dbReference>
<dbReference type="InterPro" id="IPR024768">
    <property type="entry name" value="Marf1"/>
</dbReference>
<keyword evidence="3" id="KW-1185">Reference proteome</keyword>
<feature type="transmembrane region" description="Helical" evidence="1">
    <location>
        <begin position="80"/>
        <end position="104"/>
    </location>
</feature>
<keyword evidence="1" id="KW-0472">Membrane</keyword>